<evidence type="ECO:0000256" key="1">
    <source>
        <dbReference type="SAM" id="Coils"/>
    </source>
</evidence>
<accession>A0A7J7DLZ7</accession>
<dbReference type="PANTHER" id="PTHR37740">
    <property type="entry name" value="OS02G0193500 PROTEIN"/>
    <property type="match status" value="1"/>
</dbReference>
<protein>
    <submittedName>
        <fullName evidence="3">Uncharacterized protein</fullName>
    </submittedName>
</protein>
<proteinExistence type="predicted"/>
<dbReference type="FunCoup" id="A0A7J7DLZ7">
    <property type="interactions" value="2058"/>
</dbReference>
<keyword evidence="1" id="KW-0175">Coiled coil</keyword>
<feature type="coiled-coil region" evidence="1">
    <location>
        <begin position="96"/>
        <end position="130"/>
    </location>
</feature>
<dbReference type="AlphaFoldDB" id="A0A7J7DLZ7"/>
<dbReference type="EMBL" id="JAAARO010000005">
    <property type="protein sequence ID" value="KAF5747313.1"/>
    <property type="molecule type" value="Genomic_DNA"/>
</dbReference>
<evidence type="ECO:0000313" key="4">
    <source>
        <dbReference type="Proteomes" id="UP000593562"/>
    </source>
</evidence>
<dbReference type="PANTHER" id="PTHR37740:SF1">
    <property type="entry name" value="OS02G0193500 PROTEIN"/>
    <property type="match status" value="1"/>
</dbReference>
<feature type="region of interest" description="Disordered" evidence="2">
    <location>
        <begin position="1"/>
        <end position="85"/>
    </location>
</feature>
<dbReference type="InParanoid" id="A0A7J7DLZ7"/>
<name>A0A7J7DLZ7_TRIWF</name>
<gene>
    <name evidence="3" type="ORF">HS088_TW05G00034</name>
</gene>
<comment type="caution">
    <text evidence="3">The sequence shown here is derived from an EMBL/GenBank/DDBJ whole genome shotgun (WGS) entry which is preliminary data.</text>
</comment>
<organism evidence="3 4">
    <name type="scientific">Tripterygium wilfordii</name>
    <name type="common">Thunder God vine</name>
    <dbReference type="NCBI Taxonomy" id="458696"/>
    <lineage>
        <taxon>Eukaryota</taxon>
        <taxon>Viridiplantae</taxon>
        <taxon>Streptophyta</taxon>
        <taxon>Embryophyta</taxon>
        <taxon>Tracheophyta</taxon>
        <taxon>Spermatophyta</taxon>
        <taxon>Magnoliopsida</taxon>
        <taxon>eudicotyledons</taxon>
        <taxon>Gunneridae</taxon>
        <taxon>Pentapetalae</taxon>
        <taxon>rosids</taxon>
        <taxon>fabids</taxon>
        <taxon>Celastrales</taxon>
        <taxon>Celastraceae</taxon>
        <taxon>Tripterygium</taxon>
    </lineage>
</organism>
<dbReference type="Proteomes" id="UP000593562">
    <property type="component" value="Unassembled WGS sequence"/>
</dbReference>
<reference evidence="3 4" key="1">
    <citation type="journal article" date="2020" name="Nat. Commun.">
        <title>Genome of Tripterygium wilfordii and identification of cytochrome P450 involved in triptolide biosynthesis.</title>
        <authorList>
            <person name="Tu L."/>
            <person name="Su P."/>
            <person name="Zhang Z."/>
            <person name="Gao L."/>
            <person name="Wang J."/>
            <person name="Hu T."/>
            <person name="Zhou J."/>
            <person name="Zhang Y."/>
            <person name="Zhao Y."/>
            <person name="Liu Y."/>
            <person name="Song Y."/>
            <person name="Tong Y."/>
            <person name="Lu Y."/>
            <person name="Yang J."/>
            <person name="Xu C."/>
            <person name="Jia M."/>
            <person name="Peters R.J."/>
            <person name="Huang L."/>
            <person name="Gao W."/>
        </authorList>
    </citation>
    <scope>NUCLEOTIDE SEQUENCE [LARGE SCALE GENOMIC DNA]</scope>
    <source>
        <strain evidence="4">cv. XIE 37</strain>
        <tissue evidence="3">Leaf</tissue>
    </source>
</reference>
<feature type="compositionally biased region" description="Low complexity" evidence="2">
    <location>
        <begin position="24"/>
        <end position="35"/>
    </location>
</feature>
<keyword evidence="4" id="KW-1185">Reference proteome</keyword>
<evidence type="ECO:0000256" key="2">
    <source>
        <dbReference type="SAM" id="MobiDB-lite"/>
    </source>
</evidence>
<feature type="compositionally biased region" description="Polar residues" evidence="2">
    <location>
        <begin position="67"/>
        <end position="85"/>
    </location>
</feature>
<sequence>MQDPRMPESEDISIPKPRKRKTPTQKPAIFHVQVSDVKDVQQSRSPTTLRAEKKSSKRSVKKEPSPLFQQPERSNSDTLPDSSAFGNKYRTLRRKYLLMEEENFASERELIELEDEVKTLEDEKLSLLDRLVVLEGLVDP</sequence>
<evidence type="ECO:0000313" key="3">
    <source>
        <dbReference type="EMBL" id="KAF5747313.1"/>
    </source>
</evidence>